<sequence>MALPSNQLQLLIQQQQQRFKKNQLEFIDQLHTGLLNYPCFGDLTGFNELISKWRTELGNDCRMYECVDESFYEPLISSIVSKTVAVIHDPLSGRSFQKHDLSWVQIPWSPKHNVTNTDLSSSQSDNVLLNAHETVAVPAHEET</sequence>
<dbReference type="EMBL" id="UZAL01026923">
    <property type="protein sequence ID" value="VDP27651.1"/>
    <property type="molecule type" value="Genomic_DNA"/>
</dbReference>
<dbReference type="AlphaFoldDB" id="A0A183NSY9"/>
<dbReference type="Proteomes" id="UP000269396">
    <property type="component" value="Unassembled WGS sequence"/>
</dbReference>
<name>A0A183NSY9_9TREM</name>
<organism evidence="1 2">
    <name type="scientific">Schistosoma mattheei</name>
    <dbReference type="NCBI Taxonomy" id="31246"/>
    <lineage>
        <taxon>Eukaryota</taxon>
        <taxon>Metazoa</taxon>
        <taxon>Spiralia</taxon>
        <taxon>Lophotrochozoa</taxon>
        <taxon>Platyhelminthes</taxon>
        <taxon>Trematoda</taxon>
        <taxon>Digenea</taxon>
        <taxon>Strigeidida</taxon>
        <taxon>Schistosomatoidea</taxon>
        <taxon>Schistosomatidae</taxon>
        <taxon>Schistosoma</taxon>
    </lineage>
</organism>
<accession>A0A183NSY9</accession>
<protein>
    <submittedName>
        <fullName evidence="1">Uncharacterized protein</fullName>
    </submittedName>
</protein>
<keyword evidence="2" id="KW-1185">Reference proteome</keyword>
<evidence type="ECO:0000313" key="1">
    <source>
        <dbReference type="EMBL" id="VDP27651.1"/>
    </source>
</evidence>
<evidence type="ECO:0000313" key="2">
    <source>
        <dbReference type="Proteomes" id="UP000269396"/>
    </source>
</evidence>
<proteinExistence type="predicted"/>
<reference evidence="1 2" key="1">
    <citation type="submission" date="2018-11" db="EMBL/GenBank/DDBJ databases">
        <authorList>
            <consortium name="Pathogen Informatics"/>
        </authorList>
    </citation>
    <scope>NUCLEOTIDE SEQUENCE [LARGE SCALE GENOMIC DNA]</scope>
    <source>
        <strain>Denwood</strain>
        <strain evidence="2">Zambia</strain>
    </source>
</reference>
<gene>
    <name evidence="1" type="ORF">SMTD_LOCUS5225</name>
</gene>